<dbReference type="GO" id="GO:0070652">
    <property type="term" value="C:HAUS complex"/>
    <property type="evidence" value="ECO:0007669"/>
    <property type="project" value="TreeGrafter"/>
</dbReference>
<proteinExistence type="predicted"/>
<protein>
    <submittedName>
        <fullName evidence="2">HAUS augmin-like complex subunit 7</fullName>
    </submittedName>
</protein>
<dbReference type="InterPro" id="IPR010604">
    <property type="entry name" value="Plant_AUG7"/>
</dbReference>
<dbReference type="Proteomes" id="UP001152320">
    <property type="component" value="Chromosome 2"/>
</dbReference>
<comment type="caution">
    <text evidence="2">The sequence shown here is derived from an EMBL/GenBank/DDBJ whole genome shotgun (WGS) entry which is preliminary data.</text>
</comment>
<accession>A0A9Q1HJW6</accession>
<feature type="coiled-coil region" evidence="1">
    <location>
        <begin position="211"/>
        <end position="238"/>
    </location>
</feature>
<keyword evidence="1" id="KW-0175">Coiled coil</keyword>
<reference evidence="2" key="1">
    <citation type="submission" date="2021-10" db="EMBL/GenBank/DDBJ databases">
        <title>Tropical sea cucumber genome reveals ecological adaptation and Cuvierian tubules defense mechanism.</title>
        <authorList>
            <person name="Chen T."/>
        </authorList>
    </citation>
    <scope>NUCLEOTIDE SEQUENCE</scope>
    <source>
        <strain evidence="2">Nanhai2018</strain>
        <tissue evidence="2">Muscle</tissue>
    </source>
</reference>
<evidence type="ECO:0000256" key="1">
    <source>
        <dbReference type="SAM" id="Coils"/>
    </source>
</evidence>
<dbReference type="GO" id="GO:0031023">
    <property type="term" value="P:microtubule organizing center organization"/>
    <property type="evidence" value="ECO:0007669"/>
    <property type="project" value="TreeGrafter"/>
</dbReference>
<dbReference type="PANTHER" id="PTHR14352">
    <property type="entry name" value="HAUS AUGMIN-LIKE COMPLEX SUBUNIT 7"/>
    <property type="match status" value="1"/>
</dbReference>
<dbReference type="OrthoDB" id="6435999at2759"/>
<evidence type="ECO:0000313" key="3">
    <source>
        <dbReference type="Proteomes" id="UP001152320"/>
    </source>
</evidence>
<dbReference type="GO" id="GO:0051011">
    <property type="term" value="F:microtubule minus-end binding"/>
    <property type="evidence" value="ECO:0007669"/>
    <property type="project" value="InterPro"/>
</dbReference>
<dbReference type="Pfam" id="PF06694">
    <property type="entry name" value="Plant_NMP1"/>
    <property type="match status" value="1"/>
</dbReference>
<sequence>MAQSAKTKTRKSSPISGKAFKDRLTLLGCPYTDGVDETWISELLFQPGEARIRLLQWCFSRYDLKLAKLLDDQCYGSEARVDSRIQKLLSISSMLGLCHPDDIDLIKGTASSSKQAAFWHQLLDVVSITDMSEDPHRKAESLPGIISDSTNLQEQFSHDCLFLSSLAHQRDLAEAFSTSHSLLPPDLMKLVRRKASDYESETGQRASPPSLEELDELLVQLNNNVKNAKEQLEDLKSKYPYQENPSQSMDTTCQTLKLVLSELAQLITSFTHTFETEIRPWCNKNPPRLTPLGPASKRVHNLLSQFLQLLKDLKSVRTSFKHLSDYSQNAEALQATSDTLSTIASISDSALHSYSDLTSILEETSHTGHTESVLQPFM</sequence>
<keyword evidence="3" id="KW-1185">Reference proteome</keyword>
<dbReference type="AlphaFoldDB" id="A0A9Q1HJW6"/>
<dbReference type="GO" id="GO:0051225">
    <property type="term" value="P:spindle assembly"/>
    <property type="evidence" value="ECO:0007669"/>
    <property type="project" value="TreeGrafter"/>
</dbReference>
<name>A0A9Q1HJW6_HOLLE</name>
<dbReference type="EMBL" id="JAIZAY010000002">
    <property type="protein sequence ID" value="KAJ8047743.1"/>
    <property type="molecule type" value="Genomic_DNA"/>
</dbReference>
<dbReference type="InterPro" id="IPR029711">
    <property type="entry name" value="Haus7-like"/>
</dbReference>
<evidence type="ECO:0000313" key="2">
    <source>
        <dbReference type="EMBL" id="KAJ8047743.1"/>
    </source>
</evidence>
<dbReference type="PANTHER" id="PTHR14352:SF2">
    <property type="entry name" value="HAUS AUGMIN-LIKE COMPLEX SUBUNIT 7"/>
    <property type="match status" value="1"/>
</dbReference>
<organism evidence="2 3">
    <name type="scientific">Holothuria leucospilota</name>
    <name type="common">Black long sea cucumber</name>
    <name type="synonym">Mertensiothuria leucospilota</name>
    <dbReference type="NCBI Taxonomy" id="206669"/>
    <lineage>
        <taxon>Eukaryota</taxon>
        <taxon>Metazoa</taxon>
        <taxon>Echinodermata</taxon>
        <taxon>Eleutherozoa</taxon>
        <taxon>Echinozoa</taxon>
        <taxon>Holothuroidea</taxon>
        <taxon>Aspidochirotacea</taxon>
        <taxon>Aspidochirotida</taxon>
        <taxon>Holothuriidae</taxon>
        <taxon>Holothuria</taxon>
    </lineage>
</organism>
<gene>
    <name evidence="2" type="ORF">HOLleu_06818</name>
</gene>